<dbReference type="PATRIC" id="fig|1434106.5.peg.956"/>
<dbReference type="EMBL" id="CP009530">
    <property type="protein sequence ID" value="AKB57274.1"/>
    <property type="molecule type" value="Genomic_DNA"/>
</dbReference>
<feature type="transmembrane region" description="Helical" evidence="5">
    <location>
        <begin position="68"/>
        <end position="89"/>
    </location>
</feature>
<evidence type="ECO:0000256" key="5">
    <source>
        <dbReference type="SAM" id="Phobius"/>
    </source>
</evidence>
<dbReference type="GO" id="GO:0016020">
    <property type="term" value="C:membrane"/>
    <property type="evidence" value="ECO:0007669"/>
    <property type="project" value="UniProtKB-SubCell"/>
</dbReference>
<dbReference type="AlphaFoldDB" id="A0A0E3R1C0"/>
<dbReference type="Proteomes" id="UP000033079">
    <property type="component" value="Chromosome"/>
</dbReference>
<dbReference type="HOGENOM" id="CLU_1551815_0_0_2"/>
<keyword evidence="3 5" id="KW-1133">Transmembrane helix</keyword>
<dbReference type="KEGG" id="mbar:MSBR2_0758"/>
<keyword evidence="4 5" id="KW-0472">Membrane</keyword>
<feature type="transmembrane region" description="Helical" evidence="5">
    <location>
        <begin position="27"/>
        <end position="48"/>
    </location>
</feature>
<sequence>MNYFTAFMDVLLKPSEFFRKISPENNFIHALIFSIVFLLITTLVGDFFETIYIIEELTIPGTIFFTEMLHLLVINASFTMGNIISFKLLGGEGSYKDTFIIMAYSTAVMPIEYLPMSPINILMGIYWVHICSRGGQFVHNLSYWKSFFTVLAGSFVFSFLFDFTIIGFFYAL</sequence>
<evidence type="ECO:0000256" key="1">
    <source>
        <dbReference type="ARBA" id="ARBA00004141"/>
    </source>
</evidence>
<gene>
    <name evidence="7" type="ORF">MSBR2_0758</name>
</gene>
<evidence type="ECO:0000256" key="4">
    <source>
        <dbReference type="ARBA" id="ARBA00023136"/>
    </source>
</evidence>
<evidence type="ECO:0000256" key="2">
    <source>
        <dbReference type="ARBA" id="ARBA00022692"/>
    </source>
</evidence>
<keyword evidence="2 5" id="KW-0812">Transmembrane</keyword>
<evidence type="ECO:0000256" key="3">
    <source>
        <dbReference type="ARBA" id="ARBA00022989"/>
    </source>
</evidence>
<protein>
    <recommendedName>
        <fullName evidence="6">Yip1 domain-containing protein</fullName>
    </recommendedName>
</protein>
<feature type="transmembrane region" description="Helical" evidence="5">
    <location>
        <begin position="147"/>
        <end position="171"/>
    </location>
</feature>
<name>A0A0E3R1C0_METBA</name>
<evidence type="ECO:0000259" key="6">
    <source>
        <dbReference type="Pfam" id="PF04893"/>
    </source>
</evidence>
<reference evidence="7 8" key="1">
    <citation type="submission" date="2014-07" db="EMBL/GenBank/DDBJ databases">
        <title>Methanogenic archaea and the global carbon cycle.</title>
        <authorList>
            <person name="Henriksen J.R."/>
            <person name="Luke J."/>
            <person name="Reinhart S."/>
            <person name="Benedict M.N."/>
            <person name="Youngblut N.D."/>
            <person name="Metcalf M.E."/>
            <person name="Whitaker R.J."/>
            <person name="Metcalf W.W."/>
        </authorList>
    </citation>
    <scope>NUCLEOTIDE SEQUENCE [LARGE SCALE GENOMIC DNA]</scope>
    <source>
        <strain evidence="7 8">227</strain>
    </source>
</reference>
<dbReference type="InterPro" id="IPR006977">
    <property type="entry name" value="Yip1_dom"/>
</dbReference>
<feature type="domain" description="Yip1" evidence="6">
    <location>
        <begin position="8"/>
        <end position="161"/>
    </location>
</feature>
<comment type="subcellular location">
    <subcellularLocation>
        <location evidence="1">Membrane</location>
        <topology evidence="1">Multi-pass membrane protein</topology>
    </subcellularLocation>
</comment>
<dbReference type="Pfam" id="PF04893">
    <property type="entry name" value="Yip1"/>
    <property type="match status" value="1"/>
</dbReference>
<evidence type="ECO:0000313" key="8">
    <source>
        <dbReference type="Proteomes" id="UP000033079"/>
    </source>
</evidence>
<proteinExistence type="predicted"/>
<evidence type="ECO:0000313" key="7">
    <source>
        <dbReference type="EMBL" id="AKB57274.1"/>
    </source>
</evidence>
<organism evidence="7 8">
    <name type="scientific">Methanosarcina barkeri 227</name>
    <dbReference type="NCBI Taxonomy" id="1434106"/>
    <lineage>
        <taxon>Archaea</taxon>
        <taxon>Methanobacteriati</taxon>
        <taxon>Methanobacteriota</taxon>
        <taxon>Stenosarchaea group</taxon>
        <taxon>Methanomicrobia</taxon>
        <taxon>Methanosarcinales</taxon>
        <taxon>Methanosarcinaceae</taxon>
        <taxon>Methanosarcina</taxon>
    </lineage>
</organism>
<feature type="transmembrane region" description="Helical" evidence="5">
    <location>
        <begin position="101"/>
        <end position="127"/>
    </location>
</feature>
<accession>A0A0E3R1C0</accession>